<organism evidence="2 3">
    <name type="scientific">Sphingobacterium suaedae</name>
    <dbReference type="NCBI Taxonomy" id="1686402"/>
    <lineage>
        <taxon>Bacteria</taxon>
        <taxon>Pseudomonadati</taxon>
        <taxon>Bacteroidota</taxon>
        <taxon>Sphingobacteriia</taxon>
        <taxon>Sphingobacteriales</taxon>
        <taxon>Sphingobacteriaceae</taxon>
        <taxon>Sphingobacterium</taxon>
    </lineage>
</organism>
<accession>A0ABW5KH93</accession>
<keyword evidence="3" id="KW-1185">Reference proteome</keyword>
<feature type="domain" description="DUF5689" evidence="1">
    <location>
        <begin position="34"/>
        <end position="242"/>
    </location>
</feature>
<comment type="caution">
    <text evidence="2">The sequence shown here is derived from an EMBL/GenBank/DDBJ whole genome shotgun (WGS) entry which is preliminary data.</text>
</comment>
<dbReference type="Proteomes" id="UP001597545">
    <property type="component" value="Unassembled WGS sequence"/>
</dbReference>
<reference evidence="3" key="1">
    <citation type="journal article" date="2019" name="Int. J. Syst. Evol. Microbiol.">
        <title>The Global Catalogue of Microorganisms (GCM) 10K type strain sequencing project: providing services to taxonomists for standard genome sequencing and annotation.</title>
        <authorList>
            <consortium name="The Broad Institute Genomics Platform"/>
            <consortium name="The Broad Institute Genome Sequencing Center for Infectious Disease"/>
            <person name="Wu L."/>
            <person name="Ma J."/>
        </authorList>
    </citation>
    <scope>NUCLEOTIDE SEQUENCE [LARGE SCALE GENOMIC DNA]</scope>
    <source>
        <strain evidence="3">KCTC 42662</strain>
    </source>
</reference>
<evidence type="ECO:0000313" key="2">
    <source>
        <dbReference type="EMBL" id="MFD2547488.1"/>
    </source>
</evidence>
<protein>
    <submittedName>
        <fullName evidence="2">DUF5689 domain-containing protein</fullName>
    </submittedName>
</protein>
<proteinExistence type="predicted"/>
<sequence>MKRKLIYALLSPICILLMQSCEKRDFINGQLSPYIAIEDVRMIHKGEDVTLNAERLLEAKMTTGVVISDHQAGNAPEGMVVIQQWRQGVKLHGISLKIGAEASNYAPGDSILVNVDNKVLRRDGYLYIDNIMPSDIQVVGKTNTIVRRIVTGAAAYQRANEFESTVVRVFGGEMYPRPTEGEIFSGTKQMLSGADTLHIRSNPSSAVANVLVPRNINVAGIFLQASGKSSRIEIWPRYTSDIEDVSDPEIPEELGERPIIITGFCNDPSGGDGNYEYIQLMANTDIDFSQIPFSLVTSNNAGTVMHTAGWATGANRTYKFNITEGSVKKGDIFYVGGTNKRINGANSTAIGEANWVKTIAYHNQLGDGIGNATSNLLANSGNAAGIAIFIGTNISEKSVPIDVIFYGGTATASIIDLEQGLGYRITNNDHYAQYTAEGDLTPFFSMGEGKNDFRFPHTGYGTCSGCTPIPENTGFFYKLGGEFNMNERMWTSPRSSTLTLLLKDASLSAIEDGDGVTKQVE</sequence>
<dbReference type="PROSITE" id="PS51257">
    <property type="entry name" value="PROKAR_LIPOPROTEIN"/>
    <property type="match status" value="1"/>
</dbReference>
<dbReference type="InterPro" id="IPR043744">
    <property type="entry name" value="DUF5689"/>
</dbReference>
<gene>
    <name evidence="2" type="ORF">ACFSR5_07515</name>
</gene>
<dbReference type="Pfam" id="PF18942">
    <property type="entry name" value="DUF5689"/>
    <property type="match status" value="1"/>
</dbReference>
<name>A0ABW5KH93_9SPHI</name>
<evidence type="ECO:0000313" key="3">
    <source>
        <dbReference type="Proteomes" id="UP001597545"/>
    </source>
</evidence>
<evidence type="ECO:0000259" key="1">
    <source>
        <dbReference type="Pfam" id="PF18942"/>
    </source>
</evidence>
<dbReference type="EMBL" id="JBHULR010000003">
    <property type="protein sequence ID" value="MFD2547488.1"/>
    <property type="molecule type" value="Genomic_DNA"/>
</dbReference>
<dbReference type="RefSeq" id="WP_380902288.1">
    <property type="nucleotide sequence ID" value="NZ_JBHUEG010000007.1"/>
</dbReference>